<dbReference type="InterPro" id="IPR013512">
    <property type="entry name" value="DXP_reductoisomerase_N"/>
</dbReference>
<dbReference type="GO" id="GO:0030145">
    <property type="term" value="F:manganese ion binding"/>
    <property type="evidence" value="ECO:0007669"/>
    <property type="project" value="TreeGrafter"/>
</dbReference>
<name>A0AAV8SU01_9ROSI</name>
<comment type="caution">
    <text evidence="2">The sequence shown here is derived from an EMBL/GenBank/DDBJ whole genome shotgun (WGS) entry which is preliminary data.</text>
</comment>
<organism evidence="2 3">
    <name type="scientific">Erythroxylum novogranatense</name>
    <dbReference type="NCBI Taxonomy" id="1862640"/>
    <lineage>
        <taxon>Eukaryota</taxon>
        <taxon>Viridiplantae</taxon>
        <taxon>Streptophyta</taxon>
        <taxon>Embryophyta</taxon>
        <taxon>Tracheophyta</taxon>
        <taxon>Spermatophyta</taxon>
        <taxon>Magnoliopsida</taxon>
        <taxon>eudicotyledons</taxon>
        <taxon>Gunneridae</taxon>
        <taxon>Pentapetalae</taxon>
        <taxon>rosids</taxon>
        <taxon>fabids</taxon>
        <taxon>Malpighiales</taxon>
        <taxon>Erythroxylaceae</taxon>
        <taxon>Erythroxylum</taxon>
    </lineage>
</organism>
<gene>
    <name evidence="2" type="ORF">K2173_019326</name>
</gene>
<evidence type="ECO:0000313" key="2">
    <source>
        <dbReference type="EMBL" id="KAJ8755528.1"/>
    </source>
</evidence>
<dbReference type="PANTHER" id="PTHR30525">
    <property type="entry name" value="1-DEOXY-D-XYLULOSE 5-PHOSPHATE REDUCTOISOMERASE"/>
    <property type="match status" value="1"/>
</dbReference>
<protein>
    <recommendedName>
        <fullName evidence="1">1-deoxy-D-xylulose 5-phosphate reductoisomerase N-terminal domain-containing protein</fullName>
    </recommendedName>
</protein>
<dbReference type="Pfam" id="PF02670">
    <property type="entry name" value="DXP_reductoisom"/>
    <property type="match status" value="1"/>
</dbReference>
<dbReference type="GO" id="GO:0051484">
    <property type="term" value="P:isopentenyl diphosphate biosynthetic process, methylerythritol 4-phosphate pathway involved in terpenoid biosynthetic process"/>
    <property type="evidence" value="ECO:0007669"/>
    <property type="project" value="TreeGrafter"/>
</dbReference>
<dbReference type="GO" id="GO:0070402">
    <property type="term" value="F:NADPH binding"/>
    <property type="evidence" value="ECO:0007669"/>
    <property type="project" value="InterPro"/>
</dbReference>
<feature type="domain" description="1-deoxy-D-xylulose 5-phosphate reductoisomerase N-terminal" evidence="1">
    <location>
        <begin position="3"/>
        <end position="56"/>
    </location>
</feature>
<evidence type="ECO:0000313" key="3">
    <source>
        <dbReference type="Proteomes" id="UP001159364"/>
    </source>
</evidence>
<dbReference type="GO" id="GO:0030604">
    <property type="term" value="F:1-deoxy-D-xylulose-5-phosphate reductoisomerase activity"/>
    <property type="evidence" value="ECO:0007669"/>
    <property type="project" value="InterPro"/>
</dbReference>
<evidence type="ECO:0000259" key="1">
    <source>
        <dbReference type="Pfam" id="PF02670"/>
    </source>
</evidence>
<accession>A0AAV8SU01</accession>
<keyword evidence="3" id="KW-1185">Reference proteome</keyword>
<sequence>MTIKPQLVAVRNESLVDELKEVLGDFEEKPEIIHGEHGIIEVARHLDDASFVTGVKAHTHALRGGSVTGRSADVIVATNTAVEVALRLVRLGKKSNLLLS</sequence>
<dbReference type="Gene3D" id="3.40.50.720">
    <property type="entry name" value="NAD(P)-binding Rossmann-like Domain"/>
    <property type="match status" value="1"/>
</dbReference>
<dbReference type="EMBL" id="JAIWQS010000009">
    <property type="protein sequence ID" value="KAJ8755528.1"/>
    <property type="molecule type" value="Genomic_DNA"/>
</dbReference>
<reference evidence="2 3" key="1">
    <citation type="submission" date="2021-09" db="EMBL/GenBank/DDBJ databases">
        <title>Genomic insights and catalytic innovation underlie evolution of tropane alkaloids biosynthesis.</title>
        <authorList>
            <person name="Wang Y.-J."/>
            <person name="Tian T."/>
            <person name="Huang J.-P."/>
            <person name="Huang S.-X."/>
        </authorList>
    </citation>
    <scope>NUCLEOTIDE SEQUENCE [LARGE SCALE GENOMIC DNA]</scope>
    <source>
        <strain evidence="2">KIB-2018</strain>
        <tissue evidence="2">Leaf</tissue>
    </source>
</reference>
<dbReference type="PANTHER" id="PTHR30525:SF0">
    <property type="entry name" value="1-DEOXY-D-XYLULOSE 5-PHOSPHATE REDUCTOISOMERASE, CHLOROPLASTIC"/>
    <property type="match status" value="1"/>
</dbReference>
<dbReference type="AlphaFoldDB" id="A0AAV8SU01"/>
<dbReference type="InterPro" id="IPR003821">
    <property type="entry name" value="DXP_reductoisomerase"/>
</dbReference>
<dbReference type="Proteomes" id="UP001159364">
    <property type="component" value="Linkage Group LG09"/>
</dbReference>
<proteinExistence type="predicted"/>